<evidence type="ECO:0000256" key="1">
    <source>
        <dbReference type="ARBA" id="ARBA00023015"/>
    </source>
</evidence>
<dbReference type="Pfam" id="PF00717">
    <property type="entry name" value="Peptidase_S24"/>
    <property type="match status" value="1"/>
</dbReference>
<dbReference type="KEGG" id="gbc:GbCGDNIH3_1473"/>
<evidence type="ECO:0000259" key="4">
    <source>
        <dbReference type="PROSITE" id="PS50943"/>
    </source>
</evidence>
<dbReference type="SUPFAM" id="SSF47413">
    <property type="entry name" value="lambda repressor-like DNA-binding domains"/>
    <property type="match status" value="1"/>
</dbReference>
<dbReference type="CDD" id="cd00093">
    <property type="entry name" value="HTH_XRE"/>
    <property type="match status" value="1"/>
</dbReference>
<dbReference type="InterPro" id="IPR039418">
    <property type="entry name" value="LexA-like"/>
</dbReference>
<dbReference type="PANTHER" id="PTHR40661:SF3">
    <property type="entry name" value="FELS-1 PROPHAGE TRANSCRIPTIONAL REGULATOR"/>
    <property type="match status" value="1"/>
</dbReference>
<evidence type="ECO:0000256" key="2">
    <source>
        <dbReference type="ARBA" id="ARBA00023125"/>
    </source>
</evidence>
<dbReference type="InterPro" id="IPR036286">
    <property type="entry name" value="LexA/Signal_pep-like_sf"/>
</dbReference>
<dbReference type="PANTHER" id="PTHR40661">
    <property type="match status" value="1"/>
</dbReference>
<evidence type="ECO:0000256" key="3">
    <source>
        <dbReference type="ARBA" id="ARBA00023163"/>
    </source>
</evidence>
<accession>A0AAN0REI2</accession>
<feature type="domain" description="HTH cro/C1-type" evidence="4">
    <location>
        <begin position="55"/>
        <end position="94"/>
    </location>
</feature>
<dbReference type="SUPFAM" id="SSF51306">
    <property type="entry name" value="LexA/Signal peptidase"/>
    <property type="match status" value="1"/>
</dbReference>
<dbReference type="Gene3D" id="1.10.260.40">
    <property type="entry name" value="lambda repressor-like DNA-binding domains"/>
    <property type="match status" value="1"/>
</dbReference>
<dbReference type="PROSITE" id="PS50943">
    <property type="entry name" value="HTH_CROC1"/>
    <property type="match status" value="1"/>
</dbReference>
<dbReference type="Gene3D" id="2.10.109.10">
    <property type="entry name" value="Umud Fragment, subunit A"/>
    <property type="match status" value="1"/>
</dbReference>
<dbReference type="InterPro" id="IPR001387">
    <property type="entry name" value="Cro/C1-type_HTH"/>
</dbReference>
<evidence type="ECO:0000313" key="6">
    <source>
        <dbReference type="Proteomes" id="UP000019438"/>
    </source>
</evidence>
<protein>
    <submittedName>
        <fullName evidence="5">Transcriptional repressor</fullName>
    </submittedName>
</protein>
<dbReference type="EMBL" id="CP003181">
    <property type="protein sequence ID" value="AHJ63367.1"/>
    <property type="molecule type" value="Genomic_DNA"/>
</dbReference>
<dbReference type="Proteomes" id="UP000019438">
    <property type="component" value="Chromosome"/>
</dbReference>
<dbReference type="AlphaFoldDB" id="A0AAN0REI2"/>
<dbReference type="InterPro" id="IPR015927">
    <property type="entry name" value="Peptidase_S24_S26A/B/C"/>
</dbReference>
<organism evidence="5 6">
    <name type="scientific">Granulibacter bethesdensis</name>
    <dbReference type="NCBI Taxonomy" id="364410"/>
    <lineage>
        <taxon>Bacteria</taxon>
        <taxon>Pseudomonadati</taxon>
        <taxon>Pseudomonadota</taxon>
        <taxon>Alphaproteobacteria</taxon>
        <taxon>Acetobacterales</taxon>
        <taxon>Acetobacteraceae</taxon>
        <taxon>Granulibacter</taxon>
    </lineage>
</organism>
<proteinExistence type="predicted"/>
<evidence type="ECO:0000313" key="5">
    <source>
        <dbReference type="EMBL" id="AHJ63367.1"/>
    </source>
</evidence>
<dbReference type="CDD" id="cd06529">
    <property type="entry name" value="S24_LexA-like"/>
    <property type="match status" value="1"/>
</dbReference>
<keyword evidence="1" id="KW-0805">Transcription regulation</keyword>
<gene>
    <name evidence="5" type="ORF">GbCGDNIH3_1473</name>
</gene>
<name>A0AAN0REI2_9PROT</name>
<keyword evidence="2" id="KW-0238">DNA-binding</keyword>
<sequence length="258" mass="29169">MVCQNMENMNSDIHMNDDILYQDSDVNNRSDFLQVRERSQRLRQIMKEFGGNNLLSKESGVPVGNLNRYIAGQEMKVSALVALAETCGVSVEWLATGRGRKKVTPEGSIAADLGHKDIINLPYFDKEVASKYAYLNDHQEVAPKSYLFERQFVESCFKGVNGLVIFNVLADNMTPTIYKEDNLVIDTNESVVYDGVYAVVMNEIINVKRIKSKQNNNFILSSDNNLYSSSDIEVKNIGYDKNSECFIFGRVVSIIRSF</sequence>
<keyword evidence="3" id="KW-0804">Transcription</keyword>
<dbReference type="InterPro" id="IPR010982">
    <property type="entry name" value="Lambda_DNA-bd_dom_sf"/>
</dbReference>
<reference evidence="6" key="1">
    <citation type="submission" date="2012-06" db="EMBL/GenBank/DDBJ databases">
        <title>Genome analysis of multiple Granulibacter bethesdensis isolates demonstrates substantial genome diversity.</title>
        <authorList>
            <person name="Greenberg D.E."/>
            <person name="Porcella S.F."/>
            <person name="Zarember K."/>
            <person name="Zelazny A.M."/>
            <person name="Bruno D."/>
            <person name="Martens C."/>
            <person name="Barbian K.D."/>
            <person name="Jaske E."/>
            <person name="Holland S.M."/>
        </authorList>
    </citation>
    <scope>NUCLEOTIDE SEQUENCE [LARGE SCALE GENOMIC DNA]</scope>
    <source>
        <strain evidence="6">CGDNIH3</strain>
    </source>
</reference>
<dbReference type="GO" id="GO:0003677">
    <property type="term" value="F:DNA binding"/>
    <property type="evidence" value="ECO:0007669"/>
    <property type="project" value="UniProtKB-KW"/>
</dbReference>